<dbReference type="NCBIfam" id="TIGR01981">
    <property type="entry name" value="sufD"/>
    <property type="match status" value="1"/>
</dbReference>
<evidence type="ECO:0000259" key="2">
    <source>
        <dbReference type="Pfam" id="PF19295"/>
    </source>
</evidence>
<name>J7G348_9CRYP</name>
<dbReference type="PANTHER" id="PTHR43575">
    <property type="entry name" value="PROTEIN ABCI7, CHLOROPLASTIC"/>
    <property type="match status" value="1"/>
</dbReference>
<dbReference type="Proteomes" id="UP000243348">
    <property type="component" value="Nucleomorph 2"/>
</dbReference>
<evidence type="ECO:0000313" key="4">
    <source>
        <dbReference type="Proteomes" id="UP000243348"/>
    </source>
</evidence>
<feature type="domain" description="SUF system FeS cluster assembly SufBD core" evidence="1">
    <location>
        <begin position="236"/>
        <end position="462"/>
    </location>
</feature>
<evidence type="ECO:0000313" key="3">
    <source>
        <dbReference type="EMBL" id="AFP65464.1"/>
    </source>
</evidence>
<keyword evidence="3" id="KW-0542">Nucleomorph</keyword>
<dbReference type="Pfam" id="PF01458">
    <property type="entry name" value="SUFBD_core"/>
    <property type="match status" value="1"/>
</dbReference>
<dbReference type="AlphaFoldDB" id="J7G348"/>
<dbReference type="InterPro" id="IPR045595">
    <property type="entry name" value="SufBD_N"/>
</dbReference>
<dbReference type="InterPro" id="IPR037284">
    <property type="entry name" value="SUF_FeS_clus_asmbl_SufBD_sf"/>
</dbReference>
<sequence length="486" mass="54549">MNFVTPFKCTTAMFFGTNISKIYVDNSFLKNKKISLKNSFFRKKFFYDSFKMNTIRKLDSSTDKSKWLDSILLSKKVKKTSFINNLRKIGLTLLKNTRIPSKKDESWRFTSLDQLFNMEFSDIIVEENDDFVSKYIMENSVARIVFINGVFSFKFSSLDPISKKFLLQKFSELDIEKQKKISKLIGKGESGINGGFFPILNMACLDEIVVLSLSSDLRLEKPIQIVFAGSKTKNPVCLNQKIIVLGEKHAKATVIEQHVSSDDSEFFDNSTTNIFLEEGAELNYVVSNQISQKASIVLSIHAELQKNSSLNFLSASIGGFLSRMSLGIDLNGSGSNCNIQGITVASNNQLSDIHSRISHNYPYSTSSQLHKNLVSGKASAVFAGKVQVHNGAFDTESDQLCKTLLLSPTSKIDSMPILEINNQNVKCTHGSTVSDLDDEQIFYFQSRGISVEKARFLLTLGFVKEMIEKFPKELVVFFSEFLGTVV</sequence>
<accession>J7G348</accession>
<organism evidence="3 4">
    <name type="scientific">Chroomonas mesostigmatica CCMP1168</name>
    <dbReference type="NCBI Taxonomy" id="1195612"/>
    <lineage>
        <taxon>Eukaryota</taxon>
        <taxon>Cryptophyceae</taxon>
        <taxon>Pyrenomonadales</taxon>
        <taxon>Chroomonadaceae</taxon>
        <taxon>Chroomonas</taxon>
    </lineage>
</organism>
<proteinExistence type="predicted"/>
<gene>
    <name evidence="3" type="primary">sufD</name>
    <name evidence="3" type="ORF">CMESO_294</name>
</gene>
<dbReference type="SUPFAM" id="SSF101960">
    <property type="entry name" value="Stabilizer of iron transporter SufD"/>
    <property type="match status" value="1"/>
</dbReference>
<reference evidence="3 4" key="1">
    <citation type="journal article" date="2012" name="Genome Biol. Evol.">
        <title>Nucleomorph genome sequence of the cryptophyte alga Chroomonas mesostigmatica CCMP1168 reveals lineage-specific gene loss and genome complexity.</title>
        <authorList>
            <person name="Moore C.E."/>
            <person name="Curtis B."/>
            <person name="Mills T."/>
            <person name="Tanifuji G."/>
            <person name="Archibald J.M."/>
        </authorList>
    </citation>
    <scope>NUCLEOTIDE SEQUENCE [LARGE SCALE GENOMIC DNA]</scope>
    <source>
        <strain evidence="3 4">CCMP1168</strain>
    </source>
</reference>
<dbReference type="GO" id="GO:0016226">
    <property type="term" value="P:iron-sulfur cluster assembly"/>
    <property type="evidence" value="ECO:0007669"/>
    <property type="project" value="InterPro"/>
</dbReference>
<protein>
    <submittedName>
        <fullName evidence="3">Fe-S cluster assembly protein SufD</fullName>
    </submittedName>
</protein>
<evidence type="ECO:0000259" key="1">
    <source>
        <dbReference type="Pfam" id="PF01458"/>
    </source>
</evidence>
<geneLocation type="nucleomorph" evidence="3"/>
<dbReference type="PANTHER" id="PTHR43575:SF1">
    <property type="entry name" value="PROTEIN ABCI7, CHLOROPLASTIC"/>
    <property type="match status" value="1"/>
</dbReference>
<dbReference type="InterPro" id="IPR011542">
    <property type="entry name" value="SUF_FeS_clus_asmbl_SufD"/>
</dbReference>
<dbReference type="InterPro" id="IPR055346">
    <property type="entry name" value="Fe-S_cluster_assembly_SufBD"/>
</dbReference>
<dbReference type="InterPro" id="IPR000825">
    <property type="entry name" value="SUF_FeS_clus_asmbl_SufBD_core"/>
</dbReference>
<feature type="domain" description="SUF system FeS cluster assembly SufBD N-terminal" evidence="2">
    <location>
        <begin position="78"/>
        <end position="225"/>
    </location>
</feature>
<dbReference type="Pfam" id="PF19295">
    <property type="entry name" value="SufBD_N"/>
    <property type="match status" value="1"/>
</dbReference>
<dbReference type="EMBL" id="CP003681">
    <property type="protein sequence ID" value="AFP65464.1"/>
    <property type="molecule type" value="Genomic_DNA"/>
</dbReference>